<evidence type="ECO:0000313" key="1">
    <source>
        <dbReference type="EMBL" id="KAJ1688417.1"/>
    </source>
</evidence>
<dbReference type="FunFam" id="3.40.50.150:FF:000793">
    <property type="entry name" value="FACT complex subunit SPT16"/>
    <property type="match status" value="1"/>
</dbReference>
<name>A0A9Q0C722_9POAL</name>
<dbReference type="SUPFAM" id="SSF53335">
    <property type="entry name" value="S-adenosyl-L-methionine-dependent methyltransferases"/>
    <property type="match status" value="1"/>
</dbReference>
<accession>A0A9Q0C722</accession>
<gene>
    <name evidence="1" type="ORF">LUZ63_019807</name>
</gene>
<dbReference type="EMBL" id="JAMQYH010000005">
    <property type="protein sequence ID" value="KAJ1688417.1"/>
    <property type="molecule type" value="Genomic_DNA"/>
</dbReference>
<evidence type="ECO:0000313" key="2">
    <source>
        <dbReference type="Proteomes" id="UP001151287"/>
    </source>
</evidence>
<organism evidence="1 2">
    <name type="scientific">Rhynchospora breviuscula</name>
    <dbReference type="NCBI Taxonomy" id="2022672"/>
    <lineage>
        <taxon>Eukaryota</taxon>
        <taxon>Viridiplantae</taxon>
        <taxon>Streptophyta</taxon>
        <taxon>Embryophyta</taxon>
        <taxon>Tracheophyta</taxon>
        <taxon>Spermatophyta</taxon>
        <taxon>Magnoliopsida</taxon>
        <taxon>Liliopsida</taxon>
        <taxon>Poales</taxon>
        <taxon>Cyperaceae</taxon>
        <taxon>Cyperoideae</taxon>
        <taxon>Rhynchosporeae</taxon>
        <taxon>Rhynchospora</taxon>
    </lineage>
</organism>
<dbReference type="Gene3D" id="3.40.50.150">
    <property type="entry name" value="Vaccinia Virus protein VP39"/>
    <property type="match status" value="1"/>
</dbReference>
<dbReference type="OrthoDB" id="194386at2759"/>
<keyword evidence="2" id="KW-1185">Reference proteome</keyword>
<dbReference type="AlphaFoldDB" id="A0A9Q0C722"/>
<comment type="caution">
    <text evidence="1">The sequence shown here is derived from an EMBL/GenBank/DDBJ whole genome shotgun (WGS) entry which is preliminary data.</text>
</comment>
<reference evidence="1" key="1">
    <citation type="journal article" date="2022" name="Cell">
        <title>Repeat-based holocentromeres influence genome architecture and karyotype evolution.</title>
        <authorList>
            <person name="Hofstatter P.G."/>
            <person name="Thangavel G."/>
            <person name="Lux T."/>
            <person name="Neumann P."/>
            <person name="Vondrak T."/>
            <person name="Novak P."/>
            <person name="Zhang M."/>
            <person name="Costa L."/>
            <person name="Castellani M."/>
            <person name="Scott A."/>
            <person name="Toegelov H."/>
            <person name="Fuchs J."/>
            <person name="Mata-Sucre Y."/>
            <person name="Dias Y."/>
            <person name="Vanzela A.L.L."/>
            <person name="Huettel B."/>
            <person name="Almeida C.C.S."/>
            <person name="Simkova H."/>
            <person name="Souza G."/>
            <person name="Pedrosa-Harand A."/>
            <person name="Macas J."/>
            <person name="Mayer K.F.X."/>
            <person name="Houben A."/>
            <person name="Marques A."/>
        </authorList>
    </citation>
    <scope>NUCLEOTIDE SEQUENCE</scope>
    <source>
        <strain evidence="1">RhyBre1mFocal</strain>
    </source>
</reference>
<dbReference type="InterPro" id="IPR019410">
    <property type="entry name" value="Methyltransf_16"/>
</dbReference>
<dbReference type="Proteomes" id="UP001151287">
    <property type="component" value="Unassembled WGS sequence"/>
</dbReference>
<dbReference type="InterPro" id="IPR029063">
    <property type="entry name" value="SAM-dependent_MTases_sf"/>
</dbReference>
<protein>
    <submittedName>
        <fullName evidence="1">Uncharacterized protein</fullName>
    </submittedName>
</protein>
<sequence length="361" mass="39494">METEGSMDESNSRRSKQLLYLKLAFLAMEPSNCILSLAIEAGGGCITPQVQNYIVKECLGETMKKTTVKDPAYIKGILKKVIAFVVSSSDSVVDCLYEELAHYLTIGGGPPGDNNRIYREISFLSPDYGKDCSNSVNLVASLLCSSNMLEGDTGCSLWPSSLFLSEFILSYPEIFANKSCFEVGSGVGLVGIALSHVGASKVTLTDGDLSSLANMKANLELNKLCFNVASDFTDPSAQKVECKHLAWELATKAEFQDQQPDVVLGADVIYNPECILHLVRVFSIMLEGEYFGEVKREAPVAYIAIVIRNVDTFNHFLTVACESRLSVVDITSNTEVPNLLPYMCSYDRSNVHLLRVSPVSE</sequence>
<dbReference type="PANTHER" id="PTHR14614">
    <property type="entry name" value="HEPATOCELLULAR CARCINOMA-ASSOCIATED ANTIGEN"/>
    <property type="match status" value="1"/>
</dbReference>
<dbReference type="Pfam" id="PF10294">
    <property type="entry name" value="Methyltransf_16"/>
    <property type="match status" value="1"/>
</dbReference>
<proteinExistence type="predicted"/>
<dbReference type="PANTHER" id="PTHR14614:SF130">
    <property type="entry name" value="PROTEIN-LYSINE N-METHYLTRANSFERASE EEF2KMT"/>
    <property type="match status" value="1"/>
</dbReference>